<dbReference type="RefSeq" id="WP_028892986.1">
    <property type="nucleotide sequence ID" value="NZ_RAQM01000011.1"/>
</dbReference>
<name>A0A420DYV1_9FLAO</name>
<gene>
    <name evidence="1" type="ORF">C8N26_2388</name>
</gene>
<dbReference type="EMBL" id="RAQM01000011">
    <property type="protein sequence ID" value="RKF03014.1"/>
    <property type="molecule type" value="Genomic_DNA"/>
</dbReference>
<evidence type="ECO:0008006" key="3">
    <source>
        <dbReference type="Google" id="ProtNLM"/>
    </source>
</evidence>
<sequence>MKKIIILLIITLSLTSFTKYSESDFSIIGKWKGEDKKEAAYLIFKKNGYAYFKYQGQTLGGKKFLINEEKATMTYEVDYSKKPIEIDFIVKTKASGEMSRLLCIAEKIEKNTIKLQFGFNGKRPTEFNDKDGVIFKKVK</sequence>
<keyword evidence="2" id="KW-1185">Reference proteome</keyword>
<accession>A0A420DYV1</accession>
<organism evidence="1 2">
    <name type="scientific">Tenacibaculum lutimaris</name>
    <dbReference type="NCBI Taxonomy" id="285258"/>
    <lineage>
        <taxon>Bacteria</taxon>
        <taxon>Pseudomonadati</taxon>
        <taxon>Bacteroidota</taxon>
        <taxon>Flavobacteriia</taxon>
        <taxon>Flavobacteriales</taxon>
        <taxon>Flavobacteriaceae</taxon>
        <taxon>Tenacibaculum</taxon>
    </lineage>
</organism>
<dbReference type="AlphaFoldDB" id="A0A420DYV1"/>
<dbReference type="Proteomes" id="UP000285780">
    <property type="component" value="Unassembled WGS sequence"/>
</dbReference>
<evidence type="ECO:0000313" key="2">
    <source>
        <dbReference type="Proteomes" id="UP000285780"/>
    </source>
</evidence>
<reference evidence="1 2" key="1">
    <citation type="submission" date="2018-09" db="EMBL/GenBank/DDBJ databases">
        <title>Genomic Encyclopedia of Archaeal and Bacterial Type Strains, Phase II (KMG-II): from individual species to whole genera.</title>
        <authorList>
            <person name="Goeker M."/>
        </authorList>
    </citation>
    <scope>NUCLEOTIDE SEQUENCE [LARGE SCALE GENOMIC DNA]</scope>
    <source>
        <strain evidence="1 2">DSM 16505</strain>
    </source>
</reference>
<proteinExistence type="predicted"/>
<evidence type="ECO:0000313" key="1">
    <source>
        <dbReference type="EMBL" id="RKF03014.1"/>
    </source>
</evidence>
<protein>
    <recommendedName>
        <fullName evidence="3">DUF5640 domain-containing protein</fullName>
    </recommendedName>
</protein>
<comment type="caution">
    <text evidence="1">The sequence shown here is derived from an EMBL/GenBank/DDBJ whole genome shotgun (WGS) entry which is preliminary data.</text>
</comment>